<dbReference type="Proteomes" id="UP001327560">
    <property type="component" value="Chromosome 9"/>
</dbReference>
<name>A0AAQ3L825_9LILI</name>
<feature type="compositionally biased region" description="Low complexity" evidence="6">
    <location>
        <begin position="60"/>
        <end position="76"/>
    </location>
</feature>
<keyword evidence="4" id="KW-0804">Transcription</keyword>
<dbReference type="SMART" id="SM00380">
    <property type="entry name" value="AP2"/>
    <property type="match status" value="1"/>
</dbReference>
<evidence type="ECO:0000259" key="7">
    <source>
        <dbReference type="PROSITE" id="PS51032"/>
    </source>
</evidence>
<dbReference type="EMBL" id="CP136898">
    <property type="protein sequence ID" value="WOL18782.1"/>
    <property type="molecule type" value="Genomic_DNA"/>
</dbReference>
<reference evidence="8 9" key="1">
    <citation type="submission" date="2023-10" db="EMBL/GenBank/DDBJ databases">
        <title>Chromosome-scale genome assembly provides insights into flower coloration mechanisms of Canna indica.</title>
        <authorList>
            <person name="Li C."/>
        </authorList>
    </citation>
    <scope>NUCLEOTIDE SEQUENCE [LARGE SCALE GENOMIC DNA]</scope>
    <source>
        <tissue evidence="8">Flower</tissue>
    </source>
</reference>
<evidence type="ECO:0000256" key="3">
    <source>
        <dbReference type="ARBA" id="ARBA00023125"/>
    </source>
</evidence>
<protein>
    <recommendedName>
        <fullName evidence="7">AP2/ERF domain-containing protein</fullName>
    </recommendedName>
</protein>
<dbReference type="PANTHER" id="PTHR31190">
    <property type="entry name" value="DNA-BINDING DOMAIN"/>
    <property type="match status" value="1"/>
</dbReference>
<keyword evidence="2" id="KW-0805">Transcription regulation</keyword>
<gene>
    <name evidence="8" type="ORF">Cni_G27579</name>
</gene>
<dbReference type="GO" id="GO:0003677">
    <property type="term" value="F:DNA binding"/>
    <property type="evidence" value="ECO:0007669"/>
    <property type="project" value="UniProtKB-KW"/>
</dbReference>
<dbReference type="SUPFAM" id="SSF54171">
    <property type="entry name" value="DNA-binding domain"/>
    <property type="match status" value="1"/>
</dbReference>
<dbReference type="GO" id="GO:0005634">
    <property type="term" value="C:nucleus"/>
    <property type="evidence" value="ECO:0007669"/>
    <property type="project" value="UniProtKB-SubCell"/>
</dbReference>
<dbReference type="Gene3D" id="3.30.730.10">
    <property type="entry name" value="AP2/ERF domain"/>
    <property type="match status" value="1"/>
</dbReference>
<dbReference type="InterPro" id="IPR001471">
    <property type="entry name" value="AP2/ERF_dom"/>
</dbReference>
<dbReference type="PANTHER" id="PTHR31190:SF473">
    <property type="entry name" value="OS05G0437100 PROTEIN"/>
    <property type="match status" value="1"/>
</dbReference>
<dbReference type="Pfam" id="PF00847">
    <property type="entry name" value="AP2"/>
    <property type="match status" value="1"/>
</dbReference>
<keyword evidence="5" id="KW-0539">Nucleus</keyword>
<dbReference type="PRINTS" id="PR00367">
    <property type="entry name" value="ETHRSPELEMNT"/>
</dbReference>
<feature type="region of interest" description="Disordered" evidence="6">
    <location>
        <begin position="120"/>
        <end position="150"/>
    </location>
</feature>
<evidence type="ECO:0000313" key="9">
    <source>
        <dbReference type="Proteomes" id="UP001327560"/>
    </source>
</evidence>
<evidence type="ECO:0000256" key="4">
    <source>
        <dbReference type="ARBA" id="ARBA00023163"/>
    </source>
</evidence>
<dbReference type="InterPro" id="IPR044808">
    <property type="entry name" value="ERF_plant"/>
</dbReference>
<organism evidence="8 9">
    <name type="scientific">Canna indica</name>
    <name type="common">Indian-shot</name>
    <dbReference type="NCBI Taxonomy" id="4628"/>
    <lineage>
        <taxon>Eukaryota</taxon>
        <taxon>Viridiplantae</taxon>
        <taxon>Streptophyta</taxon>
        <taxon>Embryophyta</taxon>
        <taxon>Tracheophyta</taxon>
        <taxon>Spermatophyta</taxon>
        <taxon>Magnoliopsida</taxon>
        <taxon>Liliopsida</taxon>
        <taxon>Zingiberales</taxon>
        <taxon>Cannaceae</taxon>
        <taxon>Canna</taxon>
    </lineage>
</organism>
<evidence type="ECO:0000313" key="8">
    <source>
        <dbReference type="EMBL" id="WOL18782.1"/>
    </source>
</evidence>
<dbReference type="FunFam" id="3.30.730.10:FF:000001">
    <property type="entry name" value="Ethylene-responsive transcription factor 2"/>
    <property type="match status" value="1"/>
</dbReference>
<evidence type="ECO:0000256" key="5">
    <source>
        <dbReference type="ARBA" id="ARBA00023242"/>
    </source>
</evidence>
<dbReference type="GO" id="GO:0009873">
    <property type="term" value="P:ethylene-activated signaling pathway"/>
    <property type="evidence" value="ECO:0007669"/>
    <property type="project" value="InterPro"/>
</dbReference>
<evidence type="ECO:0000256" key="6">
    <source>
        <dbReference type="SAM" id="MobiDB-lite"/>
    </source>
</evidence>
<feature type="domain" description="AP2/ERF" evidence="7">
    <location>
        <begin position="156"/>
        <end position="213"/>
    </location>
</feature>
<evidence type="ECO:0000256" key="1">
    <source>
        <dbReference type="ARBA" id="ARBA00004123"/>
    </source>
</evidence>
<accession>A0AAQ3L825</accession>
<dbReference type="InterPro" id="IPR036955">
    <property type="entry name" value="AP2/ERF_dom_sf"/>
</dbReference>
<proteinExistence type="predicted"/>
<dbReference type="AlphaFoldDB" id="A0AAQ3L825"/>
<comment type="subcellular location">
    <subcellularLocation>
        <location evidence="1">Nucleus</location>
    </subcellularLocation>
</comment>
<feature type="compositionally biased region" description="Polar residues" evidence="6">
    <location>
        <begin position="124"/>
        <end position="134"/>
    </location>
</feature>
<evidence type="ECO:0000256" key="2">
    <source>
        <dbReference type="ARBA" id="ARBA00023015"/>
    </source>
</evidence>
<dbReference type="PROSITE" id="PS51032">
    <property type="entry name" value="AP2_ERF"/>
    <property type="match status" value="1"/>
</dbReference>
<dbReference type="GO" id="GO:0003700">
    <property type="term" value="F:DNA-binding transcription factor activity"/>
    <property type="evidence" value="ECO:0007669"/>
    <property type="project" value="InterPro"/>
</dbReference>
<feature type="region of interest" description="Disordered" evidence="6">
    <location>
        <begin position="58"/>
        <end position="80"/>
    </location>
</feature>
<dbReference type="InterPro" id="IPR016177">
    <property type="entry name" value="DNA-bd_dom_sf"/>
</dbReference>
<keyword evidence="9" id="KW-1185">Reference proteome</keyword>
<dbReference type="CDD" id="cd00018">
    <property type="entry name" value="AP2"/>
    <property type="match status" value="1"/>
</dbReference>
<sequence>MYHIVASPSTHFSADGNIGELEDDNGTVPAAAPLLSYRRLSWEMSAIVSALTQVVSGDQSVSSPSSSSPSSSCVSSRGDELPQELPLKYCRGSGDAGRGFHVESTSNASAAAAEHYFKQAMLPTPQSRAPTSSSRPKEDEKETAASAATTTTMRKKYRGVRQRPWGKWAAEIRDPHKAARVWLGTFETAEDAARAYDEAALRFRGSRAKLNFPEHARVRPPPAPSASPGAARFSASGSAAVALKAQQTSAAAMSDYLEYSRLLQGAAGECQRLPAASSFSSCVCSGYAPAMAVEKGSLASYTFPTFPVSSSSVSSSTSSSYPLLYDMGAMENQMSWAWMDSS</sequence>
<keyword evidence="3" id="KW-0238">DNA-binding</keyword>